<evidence type="ECO:0000313" key="3">
    <source>
        <dbReference type="Proteomes" id="UP000295499"/>
    </source>
</evidence>
<keyword evidence="1" id="KW-1133">Transmembrane helix</keyword>
<protein>
    <submittedName>
        <fullName evidence="2">Uncharacterized protein</fullName>
    </submittedName>
</protein>
<feature type="transmembrane region" description="Helical" evidence="1">
    <location>
        <begin position="12"/>
        <end position="36"/>
    </location>
</feature>
<sequence length="124" mass="13386">MNSIAKTAGLICSNLAVISSIQIAVLKVFIFLVFAFTNTSCNNLAAAIPLIVTCTYRCACGLCSNYGFLFTNTCRFTQPITFVLGLVILAISTCRPGRAIMTRYHLFTAPNILDLPLGKCLIPS</sequence>
<feature type="transmembrane region" description="Helical" evidence="1">
    <location>
        <begin position="76"/>
        <end position="94"/>
    </location>
</feature>
<evidence type="ECO:0000256" key="1">
    <source>
        <dbReference type="SAM" id="Phobius"/>
    </source>
</evidence>
<reference evidence="2 3" key="1">
    <citation type="submission" date="2019-03" db="EMBL/GenBank/DDBJ databases">
        <title>Genomic Encyclopedia of Archaeal and Bacterial Type Strains, Phase II (KMG-II): from individual species to whole genera.</title>
        <authorList>
            <person name="Goeker M."/>
        </authorList>
    </citation>
    <scope>NUCLEOTIDE SEQUENCE [LARGE SCALE GENOMIC DNA]</scope>
    <source>
        <strain evidence="2 3">DSM 19034</strain>
    </source>
</reference>
<dbReference type="EMBL" id="SNWM01000001">
    <property type="protein sequence ID" value="TDO23744.1"/>
    <property type="molecule type" value="Genomic_DNA"/>
</dbReference>
<dbReference type="AlphaFoldDB" id="A0A4R6INC2"/>
<evidence type="ECO:0000313" key="2">
    <source>
        <dbReference type="EMBL" id="TDO23744.1"/>
    </source>
</evidence>
<name>A0A4R6INC2_9SPHI</name>
<keyword evidence="1" id="KW-0472">Membrane</keyword>
<keyword evidence="3" id="KW-1185">Reference proteome</keyword>
<gene>
    <name evidence="2" type="ORF">CLV32_0029</name>
</gene>
<accession>A0A4R6INC2</accession>
<dbReference type="Proteomes" id="UP000295499">
    <property type="component" value="Unassembled WGS sequence"/>
</dbReference>
<comment type="caution">
    <text evidence="2">The sequence shown here is derived from an EMBL/GenBank/DDBJ whole genome shotgun (WGS) entry which is preliminary data.</text>
</comment>
<keyword evidence="1" id="KW-0812">Transmembrane</keyword>
<organism evidence="2 3">
    <name type="scientific">Pedobacter duraquae</name>
    <dbReference type="NCBI Taxonomy" id="425511"/>
    <lineage>
        <taxon>Bacteria</taxon>
        <taxon>Pseudomonadati</taxon>
        <taxon>Bacteroidota</taxon>
        <taxon>Sphingobacteriia</taxon>
        <taxon>Sphingobacteriales</taxon>
        <taxon>Sphingobacteriaceae</taxon>
        <taxon>Pedobacter</taxon>
    </lineage>
</organism>
<proteinExistence type="predicted"/>